<evidence type="ECO:0000256" key="1">
    <source>
        <dbReference type="ARBA" id="ARBA00004752"/>
    </source>
</evidence>
<feature type="transmembrane region" description="Helical" evidence="7">
    <location>
        <begin position="7"/>
        <end position="31"/>
    </location>
</feature>
<evidence type="ECO:0000256" key="4">
    <source>
        <dbReference type="ARBA" id="ARBA00022984"/>
    </source>
</evidence>
<name>A0A2M7AWJ6_9BACT</name>
<keyword evidence="2" id="KW-0808">Transferase</keyword>
<dbReference type="GO" id="GO:0016740">
    <property type="term" value="F:transferase activity"/>
    <property type="evidence" value="ECO:0007669"/>
    <property type="project" value="UniProtKB-KW"/>
</dbReference>
<accession>A0A2M7AWJ6</accession>
<feature type="active site" description="Proton donor/acceptor" evidence="6">
    <location>
        <position position="232"/>
    </location>
</feature>
<keyword evidence="7" id="KW-0472">Membrane</keyword>
<evidence type="ECO:0000256" key="2">
    <source>
        <dbReference type="ARBA" id="ARBA00022679"/>
    </source>
</evidence>
<comment type="caution">
    <text evidence="9">The sequence shown here is derived from an EMBL/GenBank/DDBJ whole genome shotgun (WGS) entry which is preliminary data.</text>
</comment>
<evidence type="ECO:0000256" key="5">
    <source>
        <dbReference type="ARBA" id="ARBA00023316"/>
    </source>
</evidence>
<keyword evidence="7" id="KW-1133">Transmembrane helix</keyword>
<keyword evidence="3 6" id="KW-0133">Cell shape</keyword>
<evidence type="ECO:0000256" key="7">
    <source>
        <dbReference type="SAM" id="Phobius"/>
    </source>
</evidence>
<proteinExistence type="predicted"/>
<dbReference type="CDD" id="cd16913">
    <property type="entry name" value="YkuD_like"/>
    <property type="match status" value="1"/>
</dbReference>
<dbReference type="GO" id="GO:0008360">
    <property type="term" value="P:regulation of cell shape"/>
    <property type="evidence" value="ECO:0007669"/>
    <property type="project" value="UniProtKB-UniRule"/>
</dbReference>
<evidence type="ECO:0000256" key="3">
    <source>
        <dbReference type="ARBA" id="ARBA00022960"/>
    </source>
</evidence>
<dbReference type="InterPro" id="IPR038063">
    <property type="entry name" value="Transpep_catalytic_dom"/>
</dbReference>
<dbReference type="SUPFAM" id="SSF141523">
    <property type="entry name" value="L,D-transpeptidase catalytic domain-like"/>
    <property type="match status" value="1"/>
</dbReference>
<dbReference type="PANTHER" id="PTHR30582">
    <property type="entry name" value="L,D-TRANSPEPTIDASE"/>
    <property type="match status" value="1"/>
</dbReference>
<organism evidence="9 10">
    <name type="scientific">Candidatus Portnoybacteria bacterium CG06_land_8_20_14_3_00_39_12</name>
    <dbReference type="NCBI Taxonomy" id="1974809"/>
    <lineage>
        <taxon>Bacteria</taxon>
        <taxon>Candidatus Portnoyibacteriota</taxon>
    </lineage>
</organism>
<dbReference type="PROSITE" id="PS52029">
    <property type="entry name" value="LD_TPASE"/>
    <property type="match status" value="1"/>
</dbReference>
<evidence type="ECO:0000256" key="6">
    <source>
        <dbReference type="PROSITE-ProRule" id="PRU01373"/>
    </source>
</evidence>
<evidence type="ECO:0000313" key="10">
    <source>
        <dbReference type="Proteomes" id="UP000228775"/>
    </source>
</evidence>
<evidence type="ECO:0000259" key="8">
    <source>
        <dbReference type="PROSITE" id="PS52029"/>
    </source>
</evidence>
<dbReference type="EMBL" id="PEVY01000065">
    <property type="protein sequence ID" value="PIU75008.1"/>
    <property type="molecule type" value="Genomic_DNA"/>
</dbReference>
<dbReference type="GO" id="GO:0071972">
    <property type="term" value="F:peptidoglycan L,D-transpeptidase activity"/>
    <property type="evidence" value="ECO:0007669"/>
    <property type="project" value="TreeGrafter"/>
</dbReference>
<dbReference type="GO" id="GO:0071555">
    <property type="term" value="P:cell wall organization"/>
    <property type="evidence" value="ECO:0007669"/>
    <property type="project" value="UniProtKB-UniRule"/>
</dbReference>
<reference evidence="10" key="1">
    <citation type="submission" date="2017-09" db="EMBL/GenBank/DDBJ databases">
        <title>Depth-based differentiation of microbial function through sediment-hosted aquifers and enrichment of novel symbionts in the deep terrestrial subsurface.</title>
        <authorList>
            <person name="Probst A.J."/>
            <person name="Ladd B."/>
            <person name="Jarett J.K."/>
            <person name="Geller-Mcgrath D.E."/>
            <person name="Sieber C.M.K."/>
            <person name="Emerson J.B."/>
            <person name="Anantharaman K."/>
            <person name="Thomas B.C."/>
            <person name="Malmstrom R."/>
            <person name="Stieglmeier M."/>
            <person name="Klingl A."/>
            <person name="Woyke T."/>
            <person name="Ryan C.M."/>
            <person name="Banfield J.F."/>
        </authorList>
    </citation>
    <scope>NUCLEOTIDE SEQUENCE [LARGE SCALE GENOMIC DNA]</scope>
</reference>
<dbReference type="Proteomes" id="UP000228775">
    <property type="component" value="Unassembled WGS sequence"/>
</dbReference>
<dbReference type="AlphaFoldDB" id="A0A2M7AWJ6"/>
<keyword evidence="4 6" id="KW-0573">Peptidoglycan synthesis</keyword>
<protein>
    <recommendedName>
        <fullName evidence="8">L,D-TPase catalytic domain-containing protein</fullName>
    </recommendedName>
</protein>
<feature type="active site" description="Nucleophile" evidence="6">
    <location>
        <position position="251"/>
    </location>
</feature>
<dbReference type="InterPro" id="IPR050979">
    <property type="entry name" value="LD-transpeptidase"/>
</dbReference>
<feature type="domain" description="L,D-TPase catalytic" evidence="8">
    <location>
        <begin position="161"/>
        <end position="275"/>
    </location>
</feature>
<dbReference type="GO" id="GO:0005576">
    <property type="term" value="C:extracellular region"/>
    <property type="evidence" value="ECO:0007669"/>
    <property type="project" value="TreeGrafter"/>
</dbReference>
<keyword evidence="7" id="KW-0812">Transmembrane</keyword>
<dbReference type="InterPro" id="IPR005490">
    <property type="entry name" value="LD_TPept_cat_dom"/>
</dbReference>
<evidence type="ECO:0000313" key="9">
    <source>
        <dbReference type="EMBL" id="PIU75008.1"/>
    </source>
</evidence>
<dbReference type="PANTHER" id="PTHR30582:SF2">
    <property type="entry name" value="L,D-TRANSPEPTIDASE YCIB-RELATED"/>
    <property type="match status" value="1"/>
</dbReference>
<dbReference type="GO" id="GO:0018104">
    <property type="term" value="P:peptidoglycan-protein cross-linking"/>
    <property type="evidence" value="ECO:0007669"/>
    <property type="project" value="TreeGrafter"/>
</dbReference>
<gene>
    <name evidence="9" type="ORF">COS76_03100</name>
</gene>
<dbReference type="UniPathway" id="UPA00219"/>
<sequence>MKHWQRSFLIILGFISELASLGLVVFGLRYFCPLTAWQAQANVLPDQALVVQFNQPIIGIDLKEHFSIEPAISGRIVTDDFRRQLVFKPDNYLLANHVYKIRVNGLWSFSFSRQNQADFTFYTEDVGGQLTNLKPVILPQVYAAVVAGGCDPLGAPTLIGKVVDVELVSKKVWLYDDGECVAQYEVHRYGGPGTPTPKGQFRVKTKEPNHFSSSALVWMPWSMNFNGDVFLHGIPYFPNGAILRGAYSHGCIQMPTDQAEKTYNFANIGTPVYVR</sequence>
<dbReference type="Pfam" id="PF03734">
    <property type="entry name" value="YkuD"/>
    <property type="match status" value="1"/>
</dbReference>
<keyword evidence="5 6" id="KW-0961">Cell wall biogenesis/degradation</keyword>
<comment type="pathway">
    <text evidence="1 6">Cell wall biogenesis; peptidoglycan biosynthesis.</text>
</comment>
<dbReference type="Gene3D" id="2.40.440.10">
    <property type="entry name" value="L,D-transpeptidase catalytic domain-like"/>
    <property type="match status" value="1"/>
</dbReference>